<keyword evidence="3" id="KW-1003">Cell membrane</keyword>
<evidence type="ECO:0000256" key="11">
    <source>
        <dbReference type="ARBA" id="ARBA00023180"/>
    </source>
</evidence>
<evidence type="ECO:0000256" key="4">
    <source>
        <dbReference type="ARBA" id="ARBA00022614"/>
    </source>
</evidence>
<dbReference type="InterPro" id="IPR001611">
    <property type="entry name" value="Leu-rich_rpt"/>
</dbReference>
<accession>A0A6P6AXE7</accession>
<dbReference type="KEGG" id="dzi:111313097"/>
<dbReference type="Pfam" id="PF08263">
    <property type="entry name" value="LRRNT_2"/>
    <property type="match status" value="1"/>
</dbReference>
<dbReference type="InterPro" id="IPR003591">
    <property type="entry name" value="Leu-rich_rpt_typical-subtyp"/>
</dbReference>
<dbReference type="FunFam" id="3.80.10.10:FF:000095">
    <property type="entry name" value="LRR receptor-like serine/threonine-protein kinase GSO1"/>
    <property type="match status" value="1"/>
</dbReference>
<feature type="domain" description="Leucine-rich repeat-containing N-terminal plant-type" evidence="13">
    <location>
        <begin position="69"/>
        <end position="107"/>
    </location>
</feature>
<dbReference type="GeneID" id="111313097"/>
<evidence type="ECO:0000256" key="12">
    <source>
        <dbReference type="SAM" id="Phobius"/>
    </source>
</evidence>
<evidence type="ECO:0000256" key="3">
    <source>
        <dbReference type="ARBA" id="ARBA00022475"/>
    </source>
</evidence>
<dbReference type="Pfam" id="PF00560">
    <property type="entry name" value="LRR_1"/>
    <property type="match status" value="12"/>
</dbReference>
<keyword evidence="11" id="KW-0325">Glycoprotein</keyword>
<dbReference type="OrthoDB" id="842184at2759"/>
<proteinExistence type="inferred from homology"/>
<organism evidence="14 15">
    <name type="scientific">Durio zibethinus</name>
    <name type="common">Durian</name>
    <dbReference type="NCBI Taxonomy" id="66656"/>
    <lineage>
        <taxon>Eukaryota</taxon>
        <taxon>Viridiplantae</taxon>
        <taxon>Streptophyta</taxon>
        <taxon>Embryophyta</taxon>
        <taxon>Tracheophyta</taxon>
        <taxon>Spermatophyta</taxon>
        <taxon>Magnoliopsida</taxon>
        <taxon>eudicotyledons</taxon>
        <taxon>Gunneridae</taxon>
        <taxon>Pentapetalae</taxon>
        <taxon>rosids</taxon>
        <taxon>malvids</taxon>
        <taxon>Malvales</taxon>
        <taxon>Malvaceae</taxon>
        <taxon>Helicteroideae</taxon>
        <taxon>Durio</taxon>
    </lineage>
</organism>
<name>A0A6P6AXE7_DURZI</name>
<keyword evidence="8 12" id="KW-1133">Transmembrane helix</keyword>
<dbReference type="InterPro" id="IPR013210">
    <property type="entry name" value="LRR_N_plant-typ"/>
</dbReference>
<evidence type="ECO:0000256" key="2">
    <source>
        <dbReference type="ARBA" id="ARBA00009592"/>
    </source>
</evidence>
<dbReference type="SMART" id="SM00369">
    <property type="entry name" value="LRR_TYP"/>
    <property type="match status" value="12"/>
</dbReference>
<keyword evidence="10" id="KW-0675">Receptor</keyword>
<dbReference type="PANTHER" id="PTHR48063:SF101">
    <property type="entry name" value="LRR RECEPTOR-LIKE SERINE_THREONINE-PROTEIN KINASE FLS2"/>
    <property type="match status" value="1"/>
</dbReference>
<evidence type="ECO:0000256" key="6">
    <source>
        <dbReference type="ARBA" id="ARBA00022729"/>
    </source>
</evidence>
<keyword evidence="5 12" id="KW-0812">Transmembrane</keyword>
<keyword evidence="9 12" id="KW-0472">Membrane</keyword>
<dbReference type="SUPFAM" id="SSF52058">
    <property type="entry name" value="L domain-like"/>
    <property type="match status" value="3"/>
</dbReference>
<dbReference type="GO" id="GO:0005886">
    <property type="term" value="C:plasma membrane"/>
    <property type="evidence" value="ECO:0007669"/>
    <property type="project" value="UniProtKB-SubCell"/>
</dbReference>
<keyword evidence="4" id="KW-0433">Leucine-rich repeat</keyword>
<feature type="transmembrane region" description="Helical" evidence="12">
    <location>
        <begin position="960"/>
        <end position="983"/>
    </location>
</feature>
<dbReference type="FunFam" id="3.80.10.10:FF:001347">
    <property type="entry name" value="LRR receptor-like serine/threonine-protein kinase GSO2"/>
    <property type="match status" value="1"/>
</dbReference>
<dbReference type="PRINTS" id="PR00019">
    <property type="entry name" value="LEURICHRPT"/>
</dbReference>
<evidence type="ECO:0000256" key="10">
    <source>
        <dbReference type="ARBA" id="ARBA00023170"/>
    </source>
</evidence>
<evidence type="ECO:0000313" key="15">
    <source>
        <dbReference type="RefSeq" id="XP_022769544.1"/>
    </source>
</evidence>
<dbReference type="PANTHER" id="PTHR48063">
    <property type="entry name" value="LRR RECEPTOR-LIKE KINASE"/>
    <property type="match status" value="1"/>
</dbReference>
<dbReference type="FunFam" id="3.80.10.10:FF:000383">
    <property type="entry name" value="Leucine-rich repeat receptor protein kinase EMS1"/>
    <property type="match status" value="1"/>
</dbReference>
<keyword evidence="14" id="KW-1185">Reference proteome</keyword>
<evidence type="ECO:0000259" key="13">
    <source>
        <dbReference type="Pfam" id="PF08263"/>
    </source>
</evidence>
<keyword evidence="7" id="KW-0677">Repeat</keyword>
<dbReference type="PROSITE" id="PS51450">
    <property type="entry name" value="LRR"/>
    <property type="match status" value="1"/>
</dbReference>
<evidence type="ECO:0000256" key="1">
    <source>
        <dbReference type="ARBA" id="ARBA00004251"/>
    </source>
</evidence>
<dbReference type="Proteomes" id="UP000515121">
    <property type="component" value="Unplaced"/>
</dbReference>
<evidence type="ECO:0000256" key="8">
    <source>
        <dbReference type="ARBA" id="ARBA00022989"/>
    </source>
</evidence>
<comment type="subcellular location">
    <subcellularLocation>
        <location evidence="1">Cell membrane</location>
        <topology evidence="1">Single-pass type I membrane protein</topology>
    </subcellularLocation>
</comment>
<dbReference type="Pfam" id="PF13855">
    <property type="entry name" value="LRR_8"/>
    <property type="match status" value="1"/>
</dbReference>
<dbReference type="InterPro" id="IPR046956">
    <property type="entry name" value="RLP23-like"/>
</dbReference>
<sequence length="1025" mass="113707">MDSITIFLSFVCYSRSTVTRKMNTFQGGGSRSARQFLKALLVELLLYAWFITGGFCKEFGKENFGCIEKERQALLNLKKGLVDYDNLLSSWISGDKDCCRWKGVGCNNKTGHVTLLDLRPVINSSSDTGDIWTPMSGEIGPSLLELRCLTGLDLSLNMFSNIPEFIGSLTELKYLNLSWNGFSGTIPPQLGNISMLRSLDLSWNNSLIVENFEWLSRLSSLRILRMGQVDFTKALNWLQSIKLNPSLASLYLSACQFPPVDPSSLSQVNSSNALKVIHIVGSTFDHSTFPLLINISGNTIDLSLFDNQLKGTIPDSFGNMGSLEHVDFSRNQLEGAIPKSLGNLCNLKTLDFSENGLSEPIHQLLQSLNGCTKNSLEVLRLNDNQLSGFLPDMTEFPSLRDLHLDNNQLDGFSPDSFGHSSQLVYLSLARNKLTGSFPVGIGQMSSLRVLDVSSNNLNGEISEVHLLNLSKLQLLDLSFNSLDLNFSSDWVSPFQLDSIRLRSCKLGPRFPSWLRGQTNFSHLDISNSEISDVIPSWFWYFPSNLKYFNISFNNISGKVPNLSFKFNSFPGVDMSSNMFHGHIPEFLANTTVLNLSGNKFSGSTSFLCTVKESALSYLDLSNNLLSGSLPDCWMNLRQLVVLNLENNNLSGAIPSSMGLLQQVRSLRLRNNSFSGKVPSSLSNCMELELLDLGENQLYGIISPWIGENLTNLVVLRLRSNKFYGKIPPSLCHLESLQILDLSLNNISGSIPPCLNNLTAMARNRSTDAGIWYFYYYSDTFVDGNGVTVLKYGADYIDYASVVWKGVEHEYGKTLGLLKLIDLSSNKLNEEIPKEVTSLLGLITLNLSRNMLTGSIPMEIGQLKVLESLDLSTNSLFGEIPSSLADLFYLSVLNLTNNNLSGKIPSSTQLQSFSASSYLGNPGLCGAPLTNKCPGDETAKPPNADGSGIGIEGDEEWFEPLWFYLGMVIGFAIGFWGVLGTLLINQSWRRKYFQFLSNIEDRIRLTIALKMSKMRQRHHHGLVVDA</sequence>
<evidence type="ECO:0000313" key="14">
    <source>
        <dbReference type="Proteomes" id="UP000515121"/>
    </source>
</evidence>
<comment type="similarity">
    <text evidence="2">Belongs to the RLP family.</text>
</comment>
<keyword evidence="6" id="KW-0732">Signal</keyword>
<evidence type="ECO:0000256" key="9">
    <source>
        <dbReference type="ARBA" id="ARBA00023136"/>
    </source>
</evidence>
<dbReference type="FunFam" id="3.80.10.10:FF:000111">
    <property type="entry name" value="LRR receptor-like serine/threonine-protein kinase ERECTA"/>
    <property type="match status" value="1"/>
</dbReference>
<evidence type="ECO:0000256" key="5">
    <source>
        <dbReference type="ARBA" id="ARBA00022692"/>
    </source>
</evidence>
<dbReference type="RefSeq" id="XP_022769544.1">
    <property type="nucleotide sequence ID" value="XM_022913809.1"/>
</dbReference>
<dbReference type="AlphaFoldDB" id="A0A6P6AXE7"/>
<gene>
    <name evidence="15" type="primary">LOC111313097</name>
</gene>
<dbReference type="InterPro" id="IPR032675">
    <property type="entry name" value="LRR_dom_sf"/>
</dbReference>
<reference evidence="15" key="1">
    <citation type="submission" date="2025-08" db="UniProtKB">
        <authorList>
            <consortium name="RefSeq"/>
        </authorList>
    </citation>
    <scope>IDENTIFICATION</scope>
    <source>
        <tissue evidence="15">Fruit stalk</tissue>
    </source>
</reference>
<protein>
    <submittedName>
        <fullName evidence="15">Receptor-like protein 12</fullName>
    </submittedName>
</protein>
<evidence type="ECO:0000256" key="7">
    <source>
        <dbReference type="ARBA" id="ARBA00022737"/>
    </source>
</evidence>
<dbReference type="Gene3D" id="3.80.10.10">
    <property type="entry name" value="Ribonuclease Inhibitor"/>
    <property type="match status" value="4"/>
</dbReference>